<accession>A0A9P6YTP7</accession>
<reference evidence="2 3" key="1">
    <citation type="journal article" date="2020" name="Microb. Genom.">
        <title>Genetic diversity of clinical and environmental Mucorales isolates obtained from an investigation of mucormycosis cases among solid organ transplant recipients.</title>
        <authorList>
            <person name="Nguyen M.H."/>
            <person name="Kaul D."/>
            <person name="Muto C."/>
            <person name="Cheng S.J."/>
            <person name="Richter R.A."/>
            <person name="Bruno V.M."/>
            <person name="Liu G."/>
            <person name="Beyhan S."/>
            <person name="Sundermann A.J."/>
            <person name="Mounaud S."/>
            <person name="Pasculle A.W."/>
            <person name="Nierman W.C."/>
            <person name="Driscoll E."/>
            <person name="Cumbie R."/>
            <person name="Clancy C.J."/>
            <person name="Dupont C.L."/>
        </authorList>
    </citation>
    <scope>NUCLEOTIDE SEQUENCE [LARGE SCALE GENOMIC DNA]</scope>
    <source>
        <strain evidence="2 3">GL24</strain>
    </source>
</reference>
<evidence type="ECO:0000256" key="1">
    <source>
        <dbReference type="SAM" id="MobiDB-lite"/>
    </source>
</evidence>
<gene>
    <name evidence="2" type="ORF">G6F50_011144</name>
</gene>
<sequence>MVYILDKYVAIFNLPLILAPTSATTVQYYSTPQDGHTIDMNRPYHPPSTSQQPVYRPADTSAVEPPPPSYQDYAKDQRIHS</sequence>
<keyword evidence="3" id="KW-1185">Reference proteome</keyword>
<dbReference type="AlphaFoldDB" id="A0A9P6YTP7"/>
<dbReference type="EMBL" id="JAANIU010002706">
    <property type="protein sequence ID" value="KAG1564312.1"/>
    <property type="molecule type" value="Genomic_DNA"/>
</dbReference>
<dbReference type="Proteomes" id="UP000740926">
    <property type="component" value="Unassembled WGS sequence"/>
</dbReference>
<name>A0A9P6YTP7_9FUNG</name>
<proteinExistence type="predicted"/>
<feature type="region of interest" description="Disordered" evidence="1">
    <location>
        <begin position="31"/>
        <end position="81"/>
    </location>
</feature>
<evidence type="ECO:0000313" key="2">
    <source>
        <dbReference type="EMBL" id="KAG1564312.1"/>
    </source>
</evidence>
<comment type="caution">
    <text evidence="2">The sequence shown here is derived from an EMBL/GenBank/DDBJ whole genome shotgun (WGS) entry which is preliminary data.</text>
</comment>
<evidence type="ECO:0000313" key="3">
    <source>
        <dbReference type="Proteomes" id="UP000740926"/>
    </source>
</evidence>
<protein>
    <submittedName>
        <fullName evidence="2">Uncharacterized protein</fullName>
    </submittedName>
</protein>
<organism evidence="2 3">
    <name type="scientific">Rhizopus delemar</name>
    <dbReference type="NCBI Taxonomy" id="936053"/>
    <lineage>
        <taxon>Eukaryota</taxon>
        <taxon>Fungi</taxon>
        <taxon>Fungi incertae sedis</taxon>
        <taxon>Mucoromycota</taxon>
        <taxon>Mucoromycotina</taxon>
        <taxon>Mucoromycetes</taxon>
        <taxon>Mucorales</taxon>
        <taxon>Mucorineae</taxon>
        <taxon>Rhizopodaceae</taxon>
        <taxon>Rhizopus</taxon>
    </lineage>
</organism>